<dbReference type="EMBL" id="GG683909">
    <property type="protein sequence ID" value="EER01589.1"/>
    <property type="molecule type" value="Genomic_DNA"/>
</dbReference>
<name>C5LNV4_PERM5</name>
<feature type="signal peptide" evidence="1">
    <location>
        <begin position="1"/>
        <end position="37"/>
    </location>
</feature>
<accession>C5LNV4</accession>
<organism evidence="3">
    <name type="scientific">Perkinsus marinus (strain ATCC 50983 / TXsc)</name>
    <dbReference type="NCBI Taxonomy" id="423536"/>
    <lineage>
        <taxon>Eukaryota</taxon>
        <taxon>Sar</taxon>
        <taxon>Alveolata</taxon>
        <taxon>Perkinsozoa</taxon>
        <taxon>Perkinsea</taxon>
        <taxon>Perkinsida</taxon>
        <taxon>Perkinsidae</taxon>
        <taxon>Perkinsus</taxon>
    </lineage>
</organism>
<keyword evidence="1" id="KW-0732">Signal</keyword>
<sequence length="314" mass="34769">MHDSKSRDKPLVRRSPLFPLLLVMVIAAIVQPFAVHAADNEYEEISEDVSDLCESVELGDGTYYLVAAYKGNAVALASTRSGSKQPYVGCEAVQRPIYRSFEGRFVVESTCGRSTVRFYFKDHHGASDFAVQWGGVTTVEIVEEYISKSPVFDSPALGDGLKLVKAAVDYSPEHFFATGRRLEVACMDENKAKMTLNIPFEKNYVASDFAANWGYFTHAIRVNSSAANPEIEGMRVELNLDSKRPRERLITYNSVRYTCGAVYVADGSDGGGGGFSMKADCAQIGVWERGEVEFKLRNVREGRRIAYELGGYRG</sequence>
<dbReference type="RefSeq" id="XP_002768871.1">
    <property type="nucleotide sequence ID" value="XM_002768825.1"/>
</dbReference>
<proteinExistence type="predicted"/>
<reference evidence="2 3" key="1">
    <citation type="submission" date="2008-07" db="EMBL/GenBank/DDBJ databases">
        <authorList>
            <person name="El-Sayed N."/>
            <person name="Caler E."/>
            <person name="Inman J."/>
            <person name="Amedeo P."/>
            <person name="Hass B."/>
            <person name="Wortman J."/>
        </authorList>
    </citation>
    <scope>NUCLEOTIDE SEQUENCE [LARGE SCALE GENOMIC DNA]</scope>
    <source>
        <strain evidence="3">ATCC 50983 / TXsc</strain>
    </source>
</reference>
<protein>
    <submittedName>
        <fullName evidence="2">Uncharacterized protein</fullName>
    </submittedName>
</protein>
<feature type="non-terminal residue" evidence="2">
    <location>
        <position position="314"/>
    </location>
</feature>
<dbReference type="GeneID" id="9040121"/>
<keyword evidence="3" id="KW-1185">Reference proteome</keyword>
<feature type="chain" id="PRO_5002955169" evidence="1">
    <location>
        <begin position="38"/>
        <end position="314"/>
    </location>
</feature>
<gene>
    <name evidence="2" type="ORF">Pmar_PMAR010527</name>
</gene>
<evidence type="ECO:0000313" key="3">
    <source>
        <dbReference type="Proteomes" id="UP000007800"/>
    </source>
</evidence>
<evidence type="ECO:0000256" key="1">
    <source>
        <dbReference type="SAM" id="SignalP"/>
    </source>
</evidence>
<dbReference type="InParanoid" id="C5LNV4"/>
<dbReference type="Proteomes" id="UP000007800">
    <property type="component" value="Unassembled WGS sequence"/>
</dbReference>
<dbReference type="AlphaFoldDB" id="C5LNV4"/>
<evidence type="ECO:0000313" key="2">
    <source>
        <dbReference type="EMBL" id="EER01589.1"/>
    </source>
</evidence>